<dbReference type="HOGENOM" id="CLU_613001_0_0_1"/>
<protein>
    <recommendedName>
        <fullName evidence="6">T-box domain-containing protein</fullName>
    </recommendedName>
</protein>
<dbReference type="PANTHER" id="PTHR11267:SF204">
    <property type="entry name" value="SPADETAIL"/>
    <property type="match status" value="1"/>
</dbReference>
<dbReference type="InterPro" id="IPR036960">
    <property type="entry name" value="T-box_sf"/>
</dbReference>
<dbReference type="InterPro" id="IPR008967">
    <property type="entry name" value="p53-like_TF_DNA-bd_sf"/>
</dbReference>
<keyword evidence="3" id="KW-0804">Transcription</keyword>
<keyword evidence="4 5" id="KW-0539">Nucleus</keyword>
<accession>B3RP40</accession>
<evidence type="ECO:0000256" key="4">
    <source>
        <dbReference type="ARBA" id="ARBA00023242"/>
    </source>
</evidence>
<dbReference type="GO" id="GO:0005634">
    <property type="term" value="C:nucleus"/>
    <property type="evidence" value="ECO:0000318"/>
    <property type="project" value="GO_Central"/>
</dbReference>
<dbReference type="InterPro" id="IPR001699">
    <property type="entry name" value="TF_T-box"/>
</dbReference>
<proteinExistence type="predicted"/>
<dbReference type="KEGG" id="tad:TRIADDRAFT_53394"/>
<evidence type="ECO:0000256" key="2">
    <source>
        <dbReference type="ARBA" id="ARBA00023125"/>
    </source>
</evidence>
<dbReference type="eggNOG" id="KOG3585">
    <property type="taxonomic scope" value="Eukaryota"/>
</dbReference>
<dbReference type="GO" id="GO:0006357">
    <property type="term" value="P:regulation of transcription by RNA polymerase II"/>
    <property type="evidence" value="ECO:0000318"/>
    <property type="project" value="GO_Central"/>
</dbReference>
<keyword evidence="2 5" id="KW-0238">DNA-binding</keyword>
<dbReference type="Proteomes" id="UP000009022">
    <property type="component" value="Unassembled WGS sequence"/>
</dbReference>
<evidence type="ECO:0000256" key="1">
    <source>
        <dbReference type="ARBA" id="ARBA00023015"/>
    </source>
</evidence>
<dbReference type="OrthoDB" id="7442607at2759"/>
<dbReference type="SMART" id="SM00425">
    <property type="entry name" value="TBOX"/>
    <property type="match status" value="1"/>
</dbReference>
<dbReference type="Gene3D" id="2.60.40.820">
    <property type="entry name" value="Transcription factor, T-box"/>
    <property type="match status" value="1"/>
</dbReference>
<dbReference type="GO" id="GO:0001708">
    <property type="term" value="P:cell fate specification"/>
    <property type="evidence" value="ECO:0000318"/>
    <property type="project" value="GO_Central"/>
</dbReference>
<gene>
    <name evidence="7" type="ORF">TRIADDRAFT_53394</name>
</gene>
<reference evidence="7 8" key="1">
    <citation type="journal article" date="2008" name="Nature">
        <title>The Trichoplax genome and the nature of placozoans.</title>
        <authorList>
            <person name="Srivastava M."/>
            <person name="Begovic E."/>
            <person name="Chapman J."/>
            <person name="Putnam N.H."/>
            <person name="Hellsten U."/>
            <person name="Kawashima T."/>
            <person name="Kuo A."/>
            <person name="Mitros T."/>
            <person name="Salamov A."/>
            <person name="Carpenter M.L."/>
            <person name="Signorovitch A.Y."/>
            <person name="Moreno M.A."/>
            <person name="Kamm K."/>
            <person name="Grimwood J."/>
            <person name="Schmutz J."/>
            <person name="Shapiro H."/>
            <person name="Grigoriev I.V."/>
            <person name="Buss L.W."/>
            <person name="Schierwater B."/>
            <person name="Dellaporta S.L."/>
            <person name="Rokhsar D.S."/>
        </authorList>
    </citation>
    <scope>NUCLEOTIDE SEQUENCE [LARGE SCALE GENOMIC DNA]</scope>
    <source>
        <strain evidence="7 8">Grell-BS-1999</strain>
    </source>
</reference>
<dbReference type="GO" id="GO:0000978">
    <property type="term" value="F:RNA polymerase II cis-regulatory region sequence-specific DNA binding"/>
    <property type="evidence" value="ECO:0000318"/>
    <property type="project" value="GO_Central"/>
</dbReference>
<organism evidence="7 8">
    <name type="scientific">Trichoplax adhaerens</name>
    <name type="common">Trichoplax reptans</name>
    <dbReference type="NCBI Taxonomy" id="10228"/>
    <lineage>
        <taxon>Eukaryota</taxon>
        <taxon>Metazoa</taxon>
        <taxon>Placozoa</taxon>
        <taxon>Uniplacotomia</taxon>
        <taxon>Trichoplacea</taxon>
        <taxon>Trichoplacidae</taxon>
        <taxon>Trichoplax</taxon>
    </lineage>
</organism>
<dbReference type="CTD" id="6750618"/>
<feature type="domain" description="T-box" evidence="6">
    <location>
        <begin position="92"/>
        <end position="277"/>
    </location>
</feature>
<dbReference type="GO" id="GO:0000785">
    <property type="term" value="C:chromatin"/>
    <property type="evidence" value="ECO:0000318"/>
    <property type="project" value="GO_Central"/>
</dbReference>
<dbReference type="AlphaFoldDB" id="B3RP40"/>
<sequence length="447" mass="50073">MQSSKSELSKNYSVESIVADDSRCDQAEDKDTSQSPSYGNHGPFCGCYSCNRNFRVGFNRSSDDLSVLPAESVNSNLVTATNCILQDVQVHLVNREMWHAFSNLGTEMIITRIGRRLFPTLEISLSGLDSDGRYIIKADITAADNHRYKYIPASGWVPVQNGNHAVITSHNSNVSFGTYEHPDSPNTGKFWMKANSISFKKMKLSNDKSCKTKGCIILNSMRKYQPRIHIMRIDAPNLGSRIAVFPETRFFAVTSYQNVQVTKLKIQNNPFAKAFRDSNSQLTSCQSINSYTTNQLSKNLLSSFREHNINSYPTTGYTPGYSNSYSLDGNRNFNTVNRNNHHFAIYPATSLTPQVTRVSEPTPYYAASTYSNFPSSNSNPYVGAGFTSEYPYDSPLCNHLPAQSSDSNRNLNFQLIPSRPGYHSYNVNPPIALPSPVTSMNYNKEMR</sequence>
<evidence type="ECO:0000313" key="8">
    <source>
        <dbReference type="Proteomes" id="UP000009022"/>
    </source>
</evidence>
<dbReference type="RefSeq" id="XP_002109403.1">
    <property type="nucleotide sequence ID" value="XM_002109367.1"/>
</dbReference>
<dbReference type="PhylomeDB" id="B3RP40"/>
<comment type="caution">
    <text evidence="5">Lacks conserved residue(s) required for the propagation of feature annotation.</text>
</comment>
<dbReference type="InParanoid" id="B3RP40"/>
<dbReference type="EMBL" id="DS985242">
    <property type="protein sequence ID" value="EDV27569.1"/>
    <property type="molecule type" value="Genomic_DNA"/>
</dbReference>
<keyword evidence="1" id="KW-0805">Transcription regulation</keyword>
<dbReference type="GO" id="GO:0000981">
    <property type="term" value="F:DNA-binding transcription factor activity, RNA polymerase II-specific"/>
    <property type="evidence" value="ECO:0000318"/>
    <property type="project" value="GO_Central"/>
</dbReference>
<dbReference type="GO" id="GO:0045893">
    <property type="term" value="P:positive regulation of DNA-templated transcription"/>
    <property type="evidence" value="ECO:0007669"/>
    <property type="project" value="InterPro"/>
</dbReference>
<dbReference type="SUPFAM" id="SSF49417">
    <property type="entry name" value="p53-like transcription factors"/>
    <property type="match status" value="1"/>
</dbReference>
<evidence type="ECO:0000313" key="7">
    <source>
        <dbReference type="EMBL" id="EDV27569.1"/>
    </source>
</evidence>
<evidence type="ECO:0000256" key="3">
    <source>
        <dbReference type="ARBA" id="ARBA00023163"/>
    </source>
</evidence>
<dbReference type="InterPro" id="IPR046360">
    <property type="entry name" value="T-box_DNA-bd"/>
</dbReference>
<dbReference type="OMA" id="RIHIMRI"/>
<dbReference type="PANTHER" id="PTHR11267">
    <property type="entry name" value="T-BOX PROTEIN-RELATED"/>
    <property type="match status" value="1"/>
</dbReference>
<dbReference type="FunFam" id="2.60.40.820:FF:000021">
    <property type="entry name" value="T-box transcription factor Ci-Tbx15/18/22"/>
    <property type="match status" value="1"/>
</dbReference>
<dbReference type="GeneID" id="6750618"/>
<keyword evidence="8" id="KW-1185">Reference proteome</keyword>
<evidence type="ECO:0000259" key="6">
    <source>
        <dbReference type="PROSITE" id="PS50252"/>
    </source>
</evidence>
<name>B3RP40_TRIAD</name>
<dbReference type="Pfam" id="PF00907">
    <property type="entry name" value="T-box"/>
    <property type="match status" value="1"/>
</dbReference>
<dbReference type="PRINTS" id="PR00937">
    <property type="entry name" value="TBOX"/>
</dbReference>
<dbReference type="FunCoup" id="B3RP40">
    <property type="interactions" value="50"/>
</dbReference>
<comment type="subcellular location">
    <subcellularLocation>
        <location evidence="5">Nucleus</location>
    </subcellularLocation>
</comment>
<dbReference type="PROSITE" id="PS50252">
    <property type="entry name" value="TBOX_3"/>
    <property type="match status" value="1"/>
</dbReference>
<evidence type="ECO:0000256" key="5">
    <source>
        <dbReference type="PROSITE-ProRule" id="PRU00201"/>
    </source>
</evidence>